<proteinExistence type="predicted"/>
<keyword evidence="4" id="KW-1185">Reference proteome</keyword>
<protein>
    <submittedName>
        <fullName evidence="3">Putative membrane protein</fullName>
    </submittedName>
</protein>
<dbReference type="EMBL" id="PGTZ01000007">
    <property type="protein sequence ID" value="PJI93785.1"/>
    <property type="molecule type" value="Genomic_DNA"/>
</dbReference>
<sequence length="230" mass="23723">MTSEDATTPRPDPSDVPPEPARTSPGLKLAVGAAGGAVAGTVGALTTGHVGLSVLAGWIVTAALFVGWTWLHLWPLDADDTATHATREDPTRRTTHLVLVVAALASVVGVAFVFFGTSTTDKAAAAGVAILGAVASWATIHTLYALAYARTYCAPGPDGDAAGGVDFHQDEPPRYSDFAYVAFTVGMSYAISDTDLGSSQMRRIAINHALLSYLFGTVILAALINLVAGL</sequence>
<comment type="caution">
    <text evidence="3">The sequence shown here is derived from an EMBL/GenBank/DDBJ whole genome shotgun (WGS) entry which is preliminary data.</text>
</comment>
<feature type="compositionally biased region" description="Pro residues" evidence="1">
    <location>
        <begin position="10"/>
        <end position="20"/>
    </location>
</feature>
<dbReference type="AlphaFoldDB" id="A0A2M8WS53"/>
<accession>A0A2M8WS53</accession>
<dbReference type="OrthoDB" id="64737at2"/>
<dbReference type="RefSeq" id="WP_100349425.1">
    <property type="nucleotide sequence ID" value="NZ_PGTZ01000007.1"/>
</dbReference>
<evidence type="ECO:0000313" key="3">
    <source>
        <dbReference type="EMBL" id="PJI93785.1"/>
    </source>
</evidence>
<dbReference type="Pfam" id="PF07077">
    <property type="entry name" value="DUF1345"/>
    <property type="match status" value="1"/>
</dbReference>
<keyword evidence="2" id="KW-0472">Membrane</keyword>
<name>A0A2M8WS53_9MICO</name>
<keyword evidence="2" id="KW-1133">Transmembrane helix</keyword>
<feature type="transmembrane region" description="Helical" evidence="2">
    <location>
        <begin position="123"/>
        <end position="146"/>
    </location>
</feature>
<dbReference type="InterPro" id="IPR009781">
    <property type="entry name" value="DUF1345"/>
</dbReference>
<feature type="transmembrane region" description="Helical" evidence="2">
    <location>
        <begin position="210"/>
        <end position="228"/>
    </location>
</feature>
<keyword evidence="2" id="KW-0812">Transmembrane</keyword>
<gene>
    <name evidence="3" type="ORF">CLV34_1260</name>
</gene>
<feature type="region of interest" description="Disordered" evidence="1">
    <location>
        <begin position="1"/>
        <end position="27"/>
    </location>
</feature>
<dbReference type="Proteomes" id="UP000231586">
    <property type="component" value="Unassembled WGS sequence"/>
</dbReference>
<evidence type="ECO:0000256" key="2">
    <source>
        <dbReference type="SAM" id="Phobius"/>
    </source>
</evidence>
<organism evidence="3 4">
    <name type="scientific">Luteimicrobium subarcticum</name>
    <dbReference type="NCBI Taxonomy" id="620910"/>
    <lineage>
        <taxon>Bacteria</taxon>
        <taxon>Bacillati</taxon>
        <taxon>Actinomycetota</taxon>
        <taxon>Actinomycetes</taxon>
        <taxon>Micrococcales</taxon>
        <taxon>Luteimicrobium</taxon>
    </lineage>
</organism>
<feature type="transmembrane region" description="Helical" evidence="2">
    <location>
        <begin position="55"/>
        <end position="76"/>
    </location>
</feature>
<reference evidence="3 4" key="1">
    <citation type="submission" date="2017-11" db="EMBL/GenBank/DDBJ databases">
        <title>Genomic Encyclopedia of Archaeal and Bacterial Type Strains, Phase II (KMG-II): From Individual Species to Whole Genera.</title>
        <authorList>
            <person name="Goeker M."/>
        </authorList>
    </citation>
    <scope>NUCLEOTIDE SEQUENCE [LARGE SCALE GENOMIC DNA]</scope>
    <source>
        <strain evidence="3 4">DSM 22413</strain>
    </source>
</reference>
<evidence type="ECO:0000313" key="4">
    <source>
        <dbReference type="Proteomes" id="UP000231586"/>
    </source>
</evidence>
<evidence type="ECO:0000256" key="1">
    <source>
        <dbReference type="SAM" id="MobiDB-lite"/>
    </source>
</evidence>
<feature type="transmembrane region" description="Helical" evidence="2">
    <location>
        <begin position="97"/>
        <end position="117"/>
    </location>
</feature>